<organism evidence="1">
    <name type="scientific">Cuerna arida</name>
    <dbReference type="NCBI Taxonomy" id="1464854"/>
    <lineage>
        <taxon>Eukaryota</taxon>
        <taxon>Metazoa</taxon>
        <taxon>Ecdysozoa</taxon>
        <taxon>Arthropoda</taxon>
        <taxon>Hexapoda</taxon>
        <taxon>Insecta</taxon>
        <taxon>Pterygota</taxon>
        <taxon>Neoptera</taxon>
        <taxon>Paraneoptera</taxon>
        <taxon>Hemiptera</taxon>
        <taxon>Auchenorrhyncha</taxon>
        <taxon>Membracoidea</taxon>
        <taxon>Cicadellidae</taxon>
        <taxon>Cicadellinae</taxon>
        <taxon>Proconiini</taxon>
        <taxon>Cuerna</taxon>
    </lineage>
</organism>
<evidence type="ECO:0000313" key="1">
    <source>
        <dbReference type="EMBL" id="JAS44715.1"/>
    </source>
</evidence>
<feature type="non-terminal residue" evidence="1">
    <location>
        <position position="1"/>
    </location>
</feature>
<protein>
    <submittedName>
        <fullName evidence="1">Uncharacterized protein</fullName>
    </submittedName>
</protein>
<gene>
    <name evidence="1" type="ORF">g.19000</name>
</gene>
<sequence length="176" mass="20158">ELAIHNMRRLPLPPTRITSETSTSIDCVCTNFTDPDITATVIQTGLSDHTAQMCKLGCHTDKNLTQNLRRQLSRKNLDTLKSLLSIKNWDAVYHAVDTETAFTTFQEVLQIALDISCPQRKTKKKNKRRPRNYYDEETGDLKSSYLNALKKHEATGSVEDKVTMVSRKKLYDQKLR</sequence>
<reference evidence="1" key="1">
    <citation type="submission" date="2015-11" db="EMBL/GenBank/DDBJ databases">
        <title>De novo transcriptome assembly of four potential Pierce s Disease insect vectors from Arizona vineyards.</title>
        <authorList>
            <person name="Tassone E.E."/>
        </authorList>
    </citation>
    <scope>NUCLEOTIDE SEQUENCE</scope>
</reference>
<feature type="non-terminal residue" evidence="1">
    <location>
        <position position="176"/>
    </location>
</feature>
<proteinExistence type="predicted"/>
<dbReference type="AlphaFoldDB" id="A0A1B6F3G2"/>
<name>A0A1B6F3G2_9HEMI</name>
<dbReference type="EMBL" id="GECZ01025054">
    <property type="protein sequence ID" value="JAS44715.1"/>
    <property type="molecule type" value="Transcribed_RNA"/>
</dbReference>
<accession>A0A1B6F3G2</accession>